<keyword evidence="3 6" id="KW-0812">Transmembrane</keyword>
<accession>A0A0R2NMM1</accession>
<feature type="transmembrane region" description="Helical" evidence="6">
    <location>
        <begin position="221"/>
        <end position="239"/>
    </location>
</feature>
<comment type="caution">
    <text evidence="7">The sequence shown here is derived from an EMBL/GenBank/DDBJ whole genome shotgun (WGS) entry which is preliminary data.</text>
</comment>
<feature type="transmembrane region" description="Helical" evidence="6">
    <location>
        <begin position="423"/>
        <end position="439"/>
    </location>
</feature>
<feature type="transmembrane region" description="Helical" evidence="6">
    <location>
        <begin position="398"/>
        <end position="416"/>
    </location>
</feature>
<keyword evidence="5 6" id="KW-0472">Membrane</keyword>
<feature type="transmembrane region" description="Helical" evidence="6">
    <location>
        <begin position="517"/>
        <end position="537"/>
    </location>
</feature>
<dbReference type="CDD" id="cd13124">
    <property type="entry name" value="MATE_SpoVB_like"/>
    <property type="match status" value="1"/>
</dbReference>
<evidence type="ECO:0000313" key="7">
    <source>
        <dbReference type="EMBL" id="KRO25632.1"/>
    </source>
</evidence>
<reference evidence="7 8" key="1">
    <citation type="journal article" date="2015" name="Genome Announc.">
        <title>Expanding the biotechnology potential of lactobacilli through comparative genomics of 213 strains and associated genera.</title>
        <authorList>
            <person name="Sun Z."/>
            <person name="Harris H.M."/>
            <person name="McCann A."/>
            <person name="Guo C."/>
            <person name="Argimon S."/>
            <person name="Zhang W."/>
            <person name="Yang X."/>
            <person name="Jeffery I.B."/>
            <person name="Cooney J.C."/>
            <person name="Kagawa T.F."/>
            <person name="Liu W."/>
            <person name="Song Y."/>
            <person name="Salvetti E."/>
            <person name="Wrobel A."/>
            <person name="Rasinkangas P."/>
            <person name="Parkhill J."/>
            <person name="Rea M.C."/>
            <person name="O'Sullivan O."/>
            <person name="Ritari J."/>
            <person name="Douillard F.P."/>
            <person name="Paul Ross R."/>
            <person name="Yang R."/>
            <person name="Briner A.E."/>
            <person name="Felis G.E."/>
            <person name="de Vos W.M."/>
            <person name="Barrangou R."/>
            <person name="Klaenhammer T.R."/>
            <person name="Caufield P.W."/>
            <person name="Cui Y."/>
            <person name="Zhang H."/>
            <person name="O'Toole P.W."/>
        </authorList>
    </citation>
    <scope>NUCLEOTIDE SEQUENCE [LARGE SCALE GENOMIC DNA]</scope>
    <source>
        <strain evidence="7 8">DSM 23026</strain>
    </source>
</reference>
<dbReference type="InterPro" id="IPR050833">
    <property type="entry name" value="Poly_Biosynth_Transport"/>
</dbReference>
<feature type="transmembrane region" description="Helical" evidence="6">
    <location>
        <begin position="47"/>
        <end position="67"/>
    </location>
</feature>
<feature type="transmembrane region" description="Helical" evidence="6">
    <location>
        <begin position="489"/>
        <end position="511"/>
    </location>
</feature>
<feature type="transmembrane region" description="Helical" evidence="6">
    <location>
        <begin position="360"/>
        <end position="378"/>
    </location>
</feature>
<evidence type="ECO:0000256" key="3">
    <source>
        <dbReference type="ARBA" id="ARBA00022692"/>
    </source>
</evidence>
<gene>
    <name evidence="7" type="ORF">IV88_GL001590</name>
</gene>
<dbReference type="InterPro" id="IPR002797">
    <property type="entry name" value="Polysacc_synth"/>
</dbReference>
<dbReference type="GO" id="GO:0005886">
    <property type="term" value="C:plasma membrane"/>
    <property type="evidence" value="ECO:0007669"/>
    <property type="project" value="UniProtKB-SubCell"/>
</dbReference>
<dbReference type="PIRSF" id="PIRSF038958">
    <property type="entry name" value="PG_synth_SpoVB"/>
    <property type="match status" value="1"/>
</dbReference>
<dbReference type="PATRIC" id="fig|480391.4.peg.1619"/>
<feature type="transmembrane region" description="Helical" evidence="6">
    <location>
        <begin position="267"/>
        <end position="287"/>
    </location>
</feature>
<dbReference type="PANTHER" id="PTHR30250:SF21">
    <property type="entry name" value="LIPID II FLIPPASE MURJ"/>
    <property type="match status" value="1"/>
</dbReference>
<feature type="transmembrane region" description="Helical" evidence="6">
    <location>
        <begin position="119"/>
        <end position="139"/>
    </location>
</feature>
<dbReference type="Pfam" id="PF01943">
    <property type="entry name" value="Polysacc_synt"/>
    <property type="match status" value="1"/>
</dbReference>
<name>A0A0R2NMM1_9LACO</name>
<protein>
    <submittedName>
        <fullName evidence="7">Uncharacterized protein</fullName>
    </submittedName>
</protein>
<feature type="transmembrane region" description="Helical" evidence="6">
    <location>
        <begin position="445"/>
        <end position="468"/>
    </location>
</feature>
<dbReference type="InterPro" id="IPR024923">
    <property type="entry name" value="PG_synth_SpoVB"/>
</dbReference>
<evidence type="ECO:0000256" key="1">
    <source>
        <dbReference type="ARBA" id="ARBA00004651"/>
    </source>
</evidence>
<organism evidence="7 8">
    <name type="scientific">Pediococcus argentinicus</name>
    <dbReference type="NCBI Taxonomy" id="480391"/>
    <lineage>
        <taxon>Bacteria</taxon>
        <taxon>Bacillati</taxon>
        <taxon>Bacillota</taxon>
        <taxon>Bacilli</taxon>
        <taxon>Lactobacillales</taxon>
        <taxon>Lactobacillaceae</taxon>
        <taxon>Pediococcus</taxon>
    </lineage>
</organism>
<keyword evidence="2" id="KW-1003">Cell membrane</keyword>
<proteinExistence type="predicted"/>
<keyword evidence="8" id="KW-1185">Reference proteome</keyword>
<feature type="transmembrane region" description="Helical" evidence="6">
    <location>
        <begin position="151"/>
        <end position="173"/>
    </location>
</feature>
<feature type="transmembrane region" description="Helical" evidence="6">
    <location>
        <begin position="79"/>
        <end position="98"/>
    </location>
</feature>
<sequence length="562" mass="61757">MAEQPKESTEEEELDYIGSQPLRAGKKTTSSQSQMLEGSIWMTAGSIFSRILGAVYIIPWVIWFGIYSNQANALYTKGYNIYSFFLIAAIAGIPSAIAKQVSHYNAMNEFALGQRLYKRGLLLSIVTGIVCAAILFFGAPLLNDGDPNVTVVLHALAWAVLIIPTMSLTRGFFQGYQEMGPSAVSQFVEQLARVGYMLVSAYLIMGVHKGDWVFAVSQSTFAAFIGALGGFLVLGWYFLKYRKRLGTLAKQSKNDLVVSTGSLYKEIIAQAVPFIIIGSAITIFQLIDQYTFFRIMNFVGNYSSEVLNTMYAMFSFNANKLIMIVISLASAMAVTSVPLLSEAKTRGDCEGISKQVTDAILLFSFVMIPSALGMAAVAQPAYTLFYHLSAVGTSILEFSSYMAIILGLFTVISAIMQGIGENVLAVKYFAYGTIVKFIIQIPAVMLFSAIGSLISTGVGFAFVNWLILRHINREYGINYFKINQNLSKILLYSIGTFIIAWLATKGLYMVMDPNSKVQALVVVVIAAMLGGFFYLYCSLKSRVADQMLGGRVARIRSLLHIR</sequence>
<evidence type="ECO:0000256" key="6">
    <source>
        <dbReference type="SAM" id="Phobius"/>
    </source>
</evidence>
<dbReference type="PANTHER" id="PTHR30250">
    <property type="entry name" value="PST FAMILY PREDICTED COLANIC ACID TRANSPORTER"/>
    <property type="match status" value="1"/>
</dbReference>
<dbReference type="OrthoDB" id="9775950at2"/>
<dbReference type="EMBL" id="JQCQ01000007">
    <property type="protein sequence ID" value="KRO25632.1"/>
    <property type="molecule type" value="Genomic_DNA"/>
</dbReference>
<dbReference type="RefSeq" id="WP_057798468.1">
    <property type="nucleotide sequence ID" value="NZ_BJZZ01000007.1"/>
</dbReference>
<evidence type="ECO:0000256" key="4">
    <source>
        <dbReference type="ARBA" id="ARBA00022989"/>
    </source>
</evidence>
<feature type="transmembrane region" description="Helical" evidence="6">
    <location>
        <begin position="194"/>
        <end position="215"/>
    </location>
</feature>
<feature type="transmembrane region" description="Helical" evidence="6">
    <location>
        <begin position="321"/>
        <end position="340"/>
    </location>
</feature>
<dbReference type="AlphaFoldDB" id="A0A0R2NMM1"/>
<comment type="subcellular location">
    <subcellularLocation>
        <location evidence="1">Cell membrane</location>
        <topology evidence="1">Multi-pass membrane protein</topology>
    </subcellularLocation>
</comment>
<evidence type="ECO:0000256" key="2">
    <source>
        <dbReference type="ARBA" id="ARBA00022475"/>
    </source>
</evidence>
<evidence type="ECO:0000313" key="8">
    <source>
        <dbReference type="Proteomes" id="UP000051249"/>
    </source>
</evidence>
<evidence type="ECO:0000256" key="5">
    <source>
        <dbReference type="ARBA" id="ARBA00023136"/>
    </source>
</evidence>
<dbReference type="Proteomes" id="UP000051249">
    <property type="component" value="Unassembled WGS sequence"/>
</dbReference>
<keyword evidence="4 6" id="KW-1133">Transmembrane helix</keyword>